<evidence type="ECO:0000256" key="4">
    <source>
        <dbReference type="ARBA" id="ARBA00023027"/>
    </source>
</evidence>
<reference evidence="7" key="2">
    <citation type="submission" date="2020-11" db="EMBL/GenBank/DDBJ databases">
        <authorList>
            <person name="McCartney M.A."/>
            <person name="Auch B."/>
            <person name="Kono T."/>
            <person name="Mallez S."/>
            <person name="Becker A."/>
            <person name="Gohl D.M."/>
            <person name="Silverstein K.A.T."/>
            <person name="Koren S."/>
            <person name="Bechman K.B."/>
            <person name="Herman A."/>
            <person name="Abrahante J.E."/>
            <person name="Garbe J."/>
        </authorList>
    </citation>
    <scope>NUCLEOTIDE SEQUENCE</scope>
    <source>
        <strain evidence="7">Duluth1</strain>
        <tissue evidence="7">Whole animal</tissue>
    </source>
</reference>
<dbReference type="GO" id="GO:0008750">
    <property type="term" value="F:proton-translocating NAD(P)+ transhydrogenase activity"/>
    <property type="evidence" value="ECO:0007669"/>
    <property type="project" value="UniProtKB-EC"/>
</dbReference>
<dbReference type="GO" id="GO:0005743">
    <property type="term" value="C:mitochondrial inner membrane"/>
    <property type="evidence" value="ECO:0007669"/>
    <property type="project" value="TreeGrafter"/>
</dbReference>
<keyword evidence="3" id="KW-1278">Translocase</keyword>
<organism evidence="7 8">
    <name type="scientific">Dreissena polymorpha</name>
    <name type="common">Zebra mussel</name>
    <name type="synonym">Mytilus polymorpha</name>
    <dbReference type="NCBI Taxonomy" id="45954"/>
    <lineage>
        <taxon>Eukaryota</taxon>
        <taxon>Metazoa</taxon>
        <taxon>Spiralia</taxon>
        <taxon>Lophotrochozoa</taxon>
        <taxon>Mollusca</taxon>
        <taxon>Bivalvia</taxon>
        <taxon>Autobranchia</taxon>
        <taxon>Heteroconchia</taxon>
        <taxon>Euheterodonta</taxon>
        <taxon>Imparidentia</taxon>
        <taxon>Neoheterodontei</taxon>
        <taxon>Myida</taxon>
        <taxon>Dreissenoidea</taxon>
        <taxon>Dreissenidae</taxon>
        <taxon>Dreissena</taxon>
    </lineage>
</organism>
<dbReference type="PANTHER" id="PTHR10160">
    <property type="entry name" value="NAD(P) TRANSHYDROGENASE"/>
    <property type="match status" value="1"/>
</dbReference>
<evidence type="ECO:0000256" key="2">
    <source>
        <dbReference type="ARBA" id="ARBA00022857"/>
    </source>
</evidence>
<evidence type="ECO:0000313" key="8">
    <source>
        <dbReference type="Proteomes" id="UP000828390"/>
    </source>
</evidence>
<protein>
    <recommendedName>
        <fullName evidence="1">proton-translocating NAD(P)(+) transhydrogenase</fullName>
        <ecNumber evidence="1">7.1.1.1</ecNumber>
    </recommendedName>
</protein>
<keyword evidence="2" id="KW-0521">NADP</keyword>
<dbReference type="GO" id="GO:0006740">
    <property type="term" value="P:NADPH regeneration"/>
    <property type="evidence" value="ECO:0007669"/>
    <property type="project" value="TreeGrafter"/>
</dbReference>
<dbReference type="EC" id="7.1.1.1" evidence="1"/>
<dbReference type="AlphaFoldDB" id="A0A9D4NPJ7"/>
<sequence length="121" mass="12208">MYGVPALGFVGGYGTLAVSGAYPDIHQMTYLAALLCCVDALTGLSSQTTCRLGNSLGMIGVSSGLAATVGILAPTPESFAQMAACVGAGGLLGVVAGKKVEVTDLPQIMALFHSLVGMQQW</sequence>
<feature type="domain" description="NADP transhydrogenase beta-like" evidence="6">
    <location>
        <begin position="27"/>
        <end position="118"/>
    </location>
</feature>
<gene>
    <name evidence="7" type="ORF">DPMN_022558</name>
</gene>
<comment type="caution">
    <text evidence="7">The sequence shown here is derived from an EMBL/GenBank/DDBJ whole genome shotgun (WGS) entry which is preliminary data.</text>
</comment>
<dbReference type="InterPro" id="IPR034300">
    <property type="entry name" value="PNTB-like"/>
</dbReference>
<evidence type="ECO:0000256" key="3">
    <source>
        <dbReference type="ARBA" id="ARBA00022967"/>
    </source>
</evidence>
<dbReference type="GO" id="GO:0050661">
    <property type="term" value="F:NADP binding"/>
    <property type="evidence" value="ECO:0007669"/>
    <property type="project" value="TreeGrafter"/>
</dbReference>
<evidence type="ECO:0000256" key="1">
    <source>
        <dbReference type="ARBA" id="ARBA00012943"/>
    </source>
</evidence>
<evidence type="ECO:0000259" key="6">
    <source>
        <dbReference type="Pfam" id="PF02233"/>
    </source>
</evidence>
<keyword evidence="4" id="KW-0520">NAD</keyword>
<dbReference type="Pfam" id="PF02233">
    <property type="entry name" value="PNTB"/>
    <property type="match status" value="1"/>
</dbReference>
<comment type="catalytic activity">
    <reaction evidence="5">
        <text>NAD(+) + NADPH + H(+)(in) = NADH + NADP(+) + H(+)(out)</text>
        <dbReference type="Rhea" id="RHEA:47992"/>
        <dbReference type="ChEBI" id="CHEBI:15378"/>
        <dbReference type="ChEBI" id="CHEBI:57540"/>
        <dbReference type="ChEBI" id="CHEBI:57783"/>
        <dbReference type="ChEBI" id="CHEBI:57945"/>
        <dbReference type="ChEBI" id="CHEBI:58349"/>
        <dbReference type="EC" id="7.1.1.1"/>
    </reaction>
</comment>
<dbReference type="EMBL" id="JAIWYP010000001">
    <property type="protein sequence ID" value="KAH3898330.1"/>
    <property type="molecule type" value="Genomic_DNA"/>
</dbReference>
<dbReference type="Proteomes" id="UP000828390">
    <property type="component" value="Unassembled WGS sequence"/>
</dbReference>
<keyword evidence="8" id="KW-1185">Reference proteome</keyword>
<dbReference type="PANTHER" id="PTHR10160:SF19">
    <property type="entry name" value="PROTON-TRANSLOCATING NAD(P)(+) TRANSHYDROGENASE"/>
    <property type="match status" value="1"/>
</dbReference>
<evidence type="ECO:0000313" key="7">
    <source>
        <dbReference type="EMBL" id="KAH3898330.1"/>
    </source>
</evidence>
<proteinExistence type="predicted"/>
<name>A0A9D4NPJ7_DREPO</name>
<reference evidence="7" key="1">
    <citation type="journal article" date="2019" name="bioRxiv">
        <title>The Genome of the Zebra Mussel, Dreissena polymorpha: A Resource for Invasive Species Research.</title>
        <authorList>
            <person name="McCartney M.A."/>
            <person name="Auch B."/>
            <person name="Kono T."/>
            <person name="Mallez S."/>
            <person name="Zhang Y."/>
            <person name="Obille A."/>
            <person name="Becker A."/>
            <person name="Abrahante J.E."/>
            <person name="Garbe J."/>
            <person name="Badalamenti J.P."/>
            <person name="Herman A."/>
            <person name="Mangelson H."/>
            <person name="Liachko I."/>
            <person name="Sullivan S."/>
            <person name="Sone E.D."/>
            <person name="Koren S."/>
            <person name="Silverstein K.A.T."/>
            <person name="Beckman K.B."/>
            <person name="Gohl D.M."/>
        </authorList>
    </citation>
    <scope>NUCLEOTIDE SEQUENCE</scope>
    <source>
        <strain evidence="7">Duluth1</strain>
        <tissue evidence="7">Whole animal</tissue>
    </source>
</reference>
<evidence type="ECO:0000256" key="5">
    <source>
        <dbReference type="ARBA" id="ARBA00048202"/>
    </source>
</evidence>
<accession>A0A9D4NPJ7</accession>